<sequence>MGYYDNILNLISLVLALSILFIILFGCQFHKYRYVEKFTDADTTTTTPEAAATTTPATTPATTTPATTTTADEDAEKTKGTVKSLKAFDAKILTQLNEGKLTDADMQKMIDDGTFTRENLDNILKYIQELKKNMV</sequence>
<dbReference type="EMBL" id="MN740491">
    <property type="protein sequence ID" value="QHU29612.1"/>
    <property type="molecule type" value="Genomic_DNA"/>
</dbReference>
<feature type="region of interest" description="Disordered" evidence="1">
    <location>
        <begin position="44"/>
        <end position="80"/>
    </location>
</feature>
<name>A0A6C0LK98_9ZZZZ</name>
<proteinExistence type="predicted"/>
<keyword evidence="2" id="KW-1133">Transmembrane helix</keyword>
<reference evidence="3" key="1">
    <citation type="journal article" date="2020" name="Nature">
        <title>Giant virus diversity and host interactions through global metagenomics.</title>
        <authorList>
            <person name="Schulz F."/>
            <person name="Roux S."/>
            <person name="Paez-Espino D."/>
            <person name="Jungbluth S."/>
            <person name="Walsh D.A."/>
            <person name="Denef V.J."/>
            <person name="McMahon K.D."/>
            <person name="Konstantinidis K.T."/>
            <person name="Eloe-Fadrosh E.A."/>
            <person name="Kyrpides N.C."/>
            <person name="Woyke T."/>
        </authorList>
    </citation>
    <scope>NUCLEOTIDE SEQUENCE</scope>
    <source>
        <strain evidence="3">GVMAG-M-3300027804-48</strain>
    </source>
</reference>
<protein>
    <submittedName>
        <fullName evidence="3">Uncharacterized protein</fullName>
    </submittedName>
</protein>
<evidence type="ECO:0000313" key="3">
    <source>
        <dbReference type="EMBL" id="QHU29612.1"/>
    </source>
</evidence>
<accession>A0A6C0LK98</accession>
<evidence type="ECO:0000256" key="2">
    <source>
        <dbReference type="SAM" id="Phobius"/>
    </source>
</evidence>
<keyword evidence="2" id="KW-0812">Transmembrane</keyword>
<keyword evidence="2" id="KW-0472">Membrane</keyword>
<organism evidence="3">
    <name type="scientific">viral metagenome</name>
    <dbReference type="NCBI Taxonomy" id="1070528"/>
    <lineage>
        <taxon>unclassified sequences</taxon>
        <taxon>metagenomes</taxon>
        <taxon>organismal metagenomes</taxon>
    </lineage>
</organism>
<feature type="compositionally biased region" description="Low complexity" evidence="1">
    <location>
        <begin position="44"/>
        <end position="70"/>
    </location>
</feature>
<dbReference type="AlphaFoldDB" id="A0A6C0LK98"/>
<evidence type="ECO:0000256" key="1">
    <source>
        <dbReference type="SAM" id="MobiDB-lite"/>
    </source>
</evidence>
<feature type="transmembrane region" description="Helical" evidence="2">
    <location>
        <begin position="6"/>
        <end position="27"/>
    </location>
</feature>